<dbReference type="NCBIfam" id="TIGR01414">
    <property type="entry name" value="autotrans_barl"/>
    <property type="match status" value="1"/>
</dbReference>
<sequence>MKKIAAALLLSTAVAAPAFAADSAFYAAFDIGQSNAKDACNGIPAGVSCKKTDTAVRLAGGYQFTPIWGAEISYADLGKARASGLILGIPVSVDSKSNSVQLAATGTFPISGGFSILGKLGIARTEVKTSGSVLGIVVASAKATSTKAAYGIGAQYDFTKNVSVRAQYEDLGTVGDANTTGASKLTLVSAGLVFKF</sequence>
<dbReference type="Pfam" id="PF13505">
    <property type="entry name" value="OMP_b-brl"/>
    <property type="match status" value="1"/>
</dbReference>
<feature type="signal peptide" evidence="3">
    <location>
        <begin position="1"/>
        <end position="20"/>
    </location>
</feature>
<dbReference type="Gene3D" id="2.40.160.20">
    <property type="match status" value="1"/>
</dbReference>
<keyword evidence="6" id="KW-1185">Reference proteome</keyword>
<feature type="chain" id="PRO_5042943029" description="Outer membrane protein beta-barrel domain-containing protein" evidence="3">
    <location>
        <begin position="21"/>
        <end position="196"/>
    </location>
</feature>
<accession>A0AAN1VZS4</accession>
<dbReference type="GO" id="GO:0009279">
    <property type="term" value="C:cell outer membrane"/>
    <property type="evidence" value="ECO:0007669"/>
    <property type="project" value="UniProtKB-SubCell"/>
</dbReference>
<feature type="domain" description="Outer membrane protein beta-barrel" evidence="4">
    <location>
        <begin position="6"/>
        <end position="196"/>
    </location>
</feature>
<protein>
    <recommendedName>
        <fullName evidence="4">Outer membrane protein beta-barrel domain-containing protein</fullName>
    </recommendedName>
</protein>
<evidence type="ECO:0000256" key="1">
    <source>
        <dbReference type="ARBA" id="ARBA00004442"/>
    </source>
</evidence>
<organism evidence="5 6">
    <name type="scientific">Ferrigenium kumadai</name>
    <dbReference type="NCBI Taxonomy" id="1682490"/>
    <lineage>
        <taxon>Bacteria</taxon>
        <taxon>Pseudomonadati</taxon>
        <taxon>Pseudomonadota</taxon>
        <taxon>Betaproteobacteria</taxon>
        <taxon>Nitrosomonadales</taxon>
        <taxon>Gallionellaceae</taxon>
        <taxon>Ferrigenium</taxon>
    </lineage>
</organism>
<proteinExistence type="predicted"/>
<dbReference type="InterPro" id="IPR011250">
    <property type="entry name" value="OMP/PagP_B-barrel"/>
</dbReference>
<evidence type="ECO:0000259" key="4">
    <source>
        <dbReference type="Pfam" id="PF13505"/>
    </source>
</evidence>
<reference evidence="5 6" key="1">
    <citation type="submission" date="2019-03" db="EMBL/GenBank/DDBJ databases">
        <title>Complete genome sequence of Ferrigenium kumadai strain An22, a microaerophilic iron-oxidizing bacterium isolated from a paddy field soil.</title>
        <authorList>
            <person name="Watanabe T."/>
            <person name="Asakawa S."/>
        </authorList>
    </citation>
    <scope>NUCLEOTIDE SEQUENCE [LARGE SCALE GENOMIC DNA]</scope>
    <source>
        <strain evidence="5 6">An22</strain>
    </source>
</reference>
<comment type="subcellular location">
    <subcellularLocation>
        <location evidence="1">Cell outer membrane</location>
    </subcellularLocation>
</comment>
<evidence type="ECO:0000313" key="5">
    <source>
        <dbReference type="EMBL" id="BBI98522.1"/>
    </source>
</evidence>
<dbReference type="EMBL" id="AP019536">
    <property type="protein sequence ID" value="BBI98522.1"/>
    <property type="molecule type" value="Genomic_DNA"/>
</dbReference>
<dbReference type="RefSeq" id="WP_212786157.1">
    <property type="nucleotide sequence ID" value="NZ_AP019536.1"/>
</dbReference>
<dbReference type="KEGG" id="fku:FGKAn22_02150"/>
<dbReference type="Proteomes" id="UP001319121">
    <property type="component" value="Chromosome"/>
</dbReference>
<dbReference type="InterPro" id="IPR027385">
    <property type="entry name" value="Beta-barrel_OMP"/>
</dbReference>
<evidence type="ECO:0000256" key="3">
    <source>
        <dbReference type="SAM" id="SignalP"/>
    </source>
</evidence>
<keyword evidence="2 3" id="KW-0732">Signal</keyword>
<gene>
    <name evidence="5" type="ORF">FGKAn22_02150</name>
</gene>
<name>A0AAN1VZS4_9PROT</name>
<dbReference type="SUPFAM" id="SSF56925">
    <property type="entry name" value="OMPA-like"/>
    <property type="match status" value="1"/>
</dbReference>
<dbReference type="AlphaFoldDB" id="A0AAN1VZS4"/>
<evidence type="ECO:0000256" key="2">
    <source>
        <dbReference type="ARBA" id="ARBA00022729"/>
    </source>
</evidence>
<evidence type="ECO:0000313" key="6">
    <source>
        <dbReference type="Proteomes" id="UP001319121"/>
    </source>
</evidence>
<dbReference type="InterPro" id="IPR006315">
    <property type="entry name" value="OM_autotransptr_brl_dom"/>
</dbReference>